<dbReference type="Proteomes" id="UP000295701">
    <property type="component" value="Unassembled WGS sequence"/>
</dbReference>
<protein>
    <submittedName>
        <fullName evidence="1">Uncharacterized protein</fullName>
    </submittedName>
</protein>
<gene>
    <name evidence="1" type="ORF">E2L08_05885</name>
</gene>
<dbReference type="RefSeq" id="WP_168771061.1">
    <property type="nucleotide sequence ID" value="NZ_SNAA01000004.1"/>
</dbReference>
<keyword evidence="2" id="KW-1185">Reference proteome</keyword>
<organism evidence="1 2">
    <name type="scientific">Palleronia sediminis</name>
    <dbReference type="NCBI Taxonomy" id="2547833"/>
    <lineage>
        <taxon>Bacteria</taxon>
        <taxon>Pseudomonadati</taxon>
        <taxon>Pseudomonadota</taxon>
        <taxon>Alphaproteobacteria</taxon>
        <taxon>Rhodobacterales</taxon>
        <taxon>Roseobacteraceae</taxon>
        <taxon>Palleronia</taxon>
    </lineage>
</organism>
<sequence>MRPRLRAMAGPARAVLPDPATRAYHDRKFSVLKAMQAHFDDARRLMAGDTERTTAPSGREV</sequence>
<reference evidence="1 2" key="1">
    <citation type="submission" date="2019-03" db="EMBL/GenBank/DDBJ databases">
        <title>Primorskyibacter sp. SS33 isolated from sediments.</title>
        <authorList>
            <person name="Xunke S."/>
        </authorList>
    </citation>
    <scope>NUCLEOTIDE SEQUENCE [LARGE SCALE GENOMIC DNA]</scope>
    <source>
        <strain evidence="1 2">SS33</strain>
    </source>
</reference>
<proteinExistence type="predicted"/>
<evidence type="ECO:0000313" key="2">
    <source>
        <dbReference type="Proteomes" id="UP000295701"/>
    </source>
</evidence>
<dbReference type="AlphaFoldDB" id="A0A4V6PP86"/>
<comment type="caution">
    <text evidence="1">The sequence shown here is derived from an EMBL/GenBank/DDBJ whole genome shotgun (WGS) entry which is preliminary data.</text>
</comment>
<evidence type="ECO:0000313" key="1">
    <source>
        <dbReference type="EMBL" id="TDL81639.1"/>
    </source>
</evidence>
<accession>A0A4V6PP86</accession>
<name>A0A4V6PP86_9RHOB</name>
<dbReference type="EMBL" id="SNAA01000004">
    <property type="protein sequence ID" value="TDL81639.1"/>
    <property type="molecule type" value="Genomic_DNA"/>
</dbReference>